<dbReference type="AlphaFoldDB" id="A0AAW2UU07"/>
<proteinExistence type="predicted"/>
<feature type="compositionally biased region" description="Basic and acidic residues" evidence="1">
    <location>
        <begin position="578"/>
        <end position="587"/>
    </location>
</feature>
<accession>A0AAW2UU07</accession>
<feature type="region of interest" description="Disordered" evidence="1">
    <location>
        <begin position="567"/>
        <end position="614"/>
    </location>
</feature>
<dbReference type="EMBL" id="JACGWN010000011">
    <property type="protein sequence ID" value="KAL0420714.1"/>
    <property type="molecule type" value="Genomic_DNA"/>
</dbReference>
<gene>
    <name evidence="2" type="ORF">Slati_3094300</name>
</gene>
<reference evidence="2" key="2">
    <citation type="journal article" date="2024" name="Plant">
        <title>Genomic evolution and insights into agronomic trait innovations of Sesamum species.</title>
        <authorList>
            <person name="Miao H."/>
            <person name="Wang L."/>
            <person name="Qu L."/>
            <person name="Liu H."/>
            <person name="Sun Y."/>
            <person name="Le M."/>
            <person name="Wang Q."/>
            <person name="Wei S."/>
            <person name="Zheng Y."/>
            <person name="Lin W."/>
            <person name="Duan Y."/>
            <person name="Cao H."/>
            <person name="Xiong S."/>
            <person name="Wang X."/>
            <person name="Wei L."/>
            <person name="Li C."/>
            <person name="Ma Q."/>
            <person name="Ju M."/>
            <person name="Zhao R."/>
            <person name="Li G."/>
            <person name="Mu C."/>
            <person name="Tian Q."/>
            <person name="Mei H."/>
            <person name="Zhang T."/>
            <person name="Gao T."/>
            <person name="Zhang H."/>
        </authorList>
    </citation>
    <scope>NUCLEOTIDE SEQUENCE</scope>
    <source>
        <strain evidence="2">KEN1</strain>
    </source>
</reference>
<evidence type="ECO:0008006" key="3">
    <source>
        <dbReference type="Google" id="ProtNLM"/>
    </source>
</evidence>
<organism evidence="2">
    <name type="scientific">Sesamum latifolium</name>
    <dbReference type="NCBI Taxonomy" id="2727402"/>
    <lineage>
        <taxon>Eukaryota</taxon>
        <taxon>Viridiplantae</taxon>
        <taxon>Streptophyta</taxon>
        <taxon>Embryophyta</taxon>
        <taxon>Tracheophyta</taxon>
        <taxon>Spermatophyta</taxon>
        <taxon>Magnoliopsida</taxon>
        <taxon>eudicotyledons</taxon>
        <taxon>Gunneridae</taxon>
        <taxon>Pentapetalae</taxon>
        <taxon>asterids</taxon>
        <taxon>lamiids</taxon>
        <taxon>Lamiales</taxon>
        <taxon>Pedaliaceae</taxon>
        <taxon>Sesamum</taxon>
    </lineage>
</organism>
<dbReference type="PANTHER" id="PTHR33240:SF15">
    <property type="entry name" value="GAG-PRO-LIKE PROTEIN"/>
    <property type="match status" value="1"/>
</dbReference>
<name>A0AAW2UU07_9LAMI</name>
<feature type="compositionally biased region" description="Basic and acidic residues" evidence="1">
    <location>
        <begin position="602"/>
        <end position="614"/>
    </location>
</feature>
<comment type="caution">
    <text evidence="2">The sequence shown here is derived from an EMBL/GenBank/DDBJ whole genome shotgun (WGS) entry which is preliminary data.</text>
</comment>
<evidence type="ECO:0000256" key="1">
    <source>
        <dbReference type="SAM" id="MobiDB-lite"/>
    </source>
</evidence>
<evidence type="ECO:0000313" key="2">
    <source>
        <dbReference type="EMBL" id="KAL0420714.1"/>
    </source>
</evidence>
<dbReference type="PANTHER" id="PTHR33240">
    <property type="entry name" value="OS08G0508500 PROTEIN"/>
    <property type="match status" value="1"/>
</dbReference>
<reference evidence="2" key="1">
    <citation type="submission" date="2020-06" db="EMBL/GenBank/DDBJ databases">
        <authorList>
            <person name="Li T."/>
            <person name="Hu X."/>
            <person name="Zhang T."/>
            <person name="Song X."/>
            <person name="Zhang H."/>
            <person name="Dai N."/>
            <person name="Sheng W."/>
            <person name="Hou X."/>
            <person name="Wei L."/>
        </authorList>
    </citation>
    <scope>NUCLEOTIDE SEQUENCE</scope>
    <source>
        <strain evidence="2">KEN1</strain>
        <tissue evidence="2">Leaf</tissue>
    </source>
</reference>
<sequence length="628" mass="70206">MQLAQQDKISLEEDSAATKLASAKCGSLEDLLLGSKPHNRPLFVAGDLVKEDKRAIGVIRIELLIDDMVSTALFHVTDAKTSYNMLLGRPWLHENSVVPSTWHQCFKYCHKEKEVLLPEEPKSYNSQSARKNDSSAIEVELLKSLTLPLTQNNMKQPSKPPLKGVVLSTQEEGGGYETLVIDEKGFDPKAFKLLIKAGYNPKEKLSLGKLPPEATGKKFHGLNATQVMLKEKGHAVQDSRVGLGFTPPKPVRIAIKRPGLYKKVVYPKKGMFKVAARTKKNIKSSHTQKLKSLIPSRMRRRTILAISCGKVLKVKAQTMIFTQALYDEDDSESVASSNYISSNDSSHDEQYIVKEAYTNGTCRMSAEDGLKFGLINEKFLKREVYTHLMLSLEKDRSPGQAADLMMGVLPSGDKRLMSSLSFEDLDHMLTLVLAKVYLSTRHLCLEGRAYRVRQEDRVGLNERLLQRNWRTAWSGCWGKWTLKESKKEAVARCIRSSLKPRRGRTSWRLAGLAVWLMHQKSDAYQKEVALIWPFSALPSSPTSMETPPLESEEDLDCLLGEAEAEVRDASSQVESGAAEEKIPKEELPQLIIEDAAGPSKESQGKEENAEVDEKISSVGDLSLMYLVM</sequence>
<protein>
    <recommendedName>
        <fullName evidence="3">G-patch domain-containing protein</fullName>
    </recommendedName>
</protein>